<keyword evidence="8" id="KW-1185">Reference proteome</keyword>
<comment type="similarity">
    <text evidence="1 5">Belongs to the CoaE family.</text>
</comment>
<dbReference type="RefSeq" id="WP_111479528.1">
    <property type="nucleotide sequence ID" value="NZ_QHKM01000006.1"/>
</dbReference>
<dbReference type="SUPFAM" id="SSF52540">
    <property type="entry name" value="P-loop containing nucleoside triphosphate hydrolases"/>
    <property type="match status" value="1"/>
</dbReference>
<sequence length="213" mass="23362">MLKIGITGGIGSGKTVVCRLFALLGVPVYDADTRAKWVMNHDPVLRASLEAAFGPDTYTEAGLNRTFLAQLAFNSPEQLARLNALVHPRVGHDFAAWATAQQHAGHAYVLKEAALLYESGSWQQLDRIITVYAPQPIRERRVLHRDPHRTPQDVLNIIGKQLSEEEKLRRADFVVRNDDAEPVLPQVLALHAQLLALAATAAPAETPTAPSAR</sequence>
<keyword evidence="5" id="KW-0963">Cytoplasm</keyword>
<comment type="pathway">
    <text evidence="5">Cofactor biosynthesis; coenzyme A biosynthesis; CoA from (R)-pantothenate: step 5/5.</text>
</comment>
<evidence type="ECO:0000256" key="2">
    <source>
        <dbReference type="ARBA" id="ARBA00022741"/>
    </source>
</evidence>
<comment type="function">
    <text evidence="5">Catalyzes the phosphorylation of the 3'-hydroxyl group of dephosphocoenzyme A to form coenzyme A.</text>
</comment>
<evidence type="ECO:0000256" key="4">
    <source>
        <dbReference type="ARBA" id="ARBA00022993"/>
    </source>
</evidence>
<dbReference type="GO" id="GO:0005524">
    <property type="term" value="F:ATP binding"/>
    <property type="evidence" value="ECO:0007669"/>
    <property type="project" value="UniProtKB-UniRule"/>
</dbReference>
<comment type="caution">
    <text evidence="7">The sequence shown here is derived from an EMBL/GenBank/DDBJ whole genome shotgun (WGS) entry which is preliminary data.</text>
</comment>
<feature type="binding site" evidence="5">
    <location>
        <begin position="11"/>
        <end position="16"/>
    </location>
    <ligand>
        <name>ATP</name>
        <dbReference type="ChEBI" id="CHEBI:30616"/>
    </ligand>
</feature>
<dbReference type="UniPathway" id="UPA00241">
    <property type="reaction ID" value="UER00356"/>
</dbReference>
<keyword evidence="2 5" id="KW-0547">Nucleotide-binding</keyword>
<evidence type="ECO:0000313" key="8">
    <source>
        <dbReference type="Proteomes" id="UP000248553"/>
    </source>
</evidence>
<dbReference type="CDD" id="cd02022">
    <property type="entry name" value="DPCK"/>
    <property type="match status" value="1"/>
</dbReference>
<keyword evidence="5 7" id="KW-0418">Kinase</keyword>
<organism evidence="7 8">
    <name type="scientific">Hymenobacter edaphi</name>
    <dbReference type="NCBI Taxonomy" id="2211146"/>
    <lineage>
        <taxon>Bacteria</taxon>
        <taxon>Pseudomonadati</taxon>
        <taxon>Bacteroidota</taxon>
        <taxon>Cytophagia</taxon>
        <taxon>Cytophagales</taxon>
        <taxon>Hymenobacteraceae</taxon>
        <taxon>Hymenobacter</taxon>
    </lineage>
</organism>
<dbReference type="InterPro" id="IPR027417">
    <property type="entry name" value="P-loop_NTPase"/>
</dbReference>
<dbReference type="Gene3D" id="3.40.50.300">
    <property type="entry name" value="P-loop containing nucleotide triphosphate hydrolases"/>
    <property type="match status" value="1"/>
</dbReference>
<name>A0A328BDR6_9BACT</name>
<proteinExistence type="inferred from homology"/>
<evidence type="ECO:0000313" key="7">
    <source>
        <dbReference type="EMBL" id="RAK64581.1"/>
    </source>
</evidence>
<dbReference type="Proteomes" id="UP000248553">
    <property type="component" value="Unassembled WGS sequence"/>
</dbReference>
<protein>
    <recommendedName>
        <fullName evidence="5 6">Dephospho-CoA kinase</fullName>
        <ecNumber evidence="5 6">2.7.1.24</ecNumber>
    </recommendedName>
    <alternativeName>
        <fullName evidence="5">Dephosphocoenzyme A kinase</fullName>
    </alternativeName>
</protein>
<keyword evidence="5 7" id="KW-0808">Transferase</keyword>
<dbReference type="InterPro" id="IPR001977">
    <property type="entry name" value="Depp_CoAkinase"/>
</dbReference>
<dbReference type="EC" id="2.7.1.24" evidence="5 6"/>
<evidence type="ECO:0000256" key="3">
    <source>
        <dbReference type="ARBA" id="ARBA00022840"/>
    </source>
</evidence>
<dbReference type="HAMAP" id="MF_00376">
    <property type="entry name" value="Dephospho_CoA_kinase"/>
    <property type="match status" value="1"/>
</dbReference>
<evidence type="ECO:0000256" key="6">
    <source>
        <dbReference type="NCBIfam" id="TIGR00152"/>
    </source>
</evidence>
<dbReference type="NCBIfam" id="TIGR00152">
    <property type="entry name" value="dephospho-CoA kinase"/>
    <property type="match status" value="1"/>
</dbReference>
<accession>A0A328BDR6</accession>
<keyword evidence="4 5" id="KW-0173">Coenzyme A biosynthesis</keyword>
<dbReference type="Pfam" id="PF01121">
    <property type="entry name" value="CoaE"/>
    <property type="match status" value="1"/>
</dbReference>
<dbReference type="AlphaFoldDB" id="A0A328BDR6"/>
<gene>
    <name evidence="5" type="primary">coaE</name>
    <name evidence="7" type="ORF">DLM85_17985</name>
</gene>
<keyword evidence="3 5" id="KW-0067">ATP-binding</keyword>
<comment type="subcellular location">
    <subcellularLocation>
        <location evidence="5">Cytoplasm</location>
    </subcellularLocation>
</comment>
<dbReference type="GO" id="GO:0004140">
    <property type="term" value="F:dephospho-CoA kinase activity"/>
    <property type="evidence" value="ECO:0007669"/>
    <property type="project" value="UniProtKB-UniRule"/>
</dbReference>
<dbReference type="PANTHER" id="PTHR10695:SF46">
    <property type="entry name" value="BIFUNCTIONAL COENZYME A SYNTHASE-RELATED"/>
    <property type="match status" value="1"/>
</dbReference>
<dbReference type="GO" id="GO:0015937">
    <property type="term" value="P:coenzyme A biosynthetic process"/>
    <property type="evidence" value="ECO:0007669"/>
    <property type="project" value="UniProtKB-UniRule"/>
</dbReference>
<evidence type="ECO:0000256" key="1">
    <source>
        <dbReference type="ARBA" id="ARBA00009018"/>
    </source>
</evidence>
<dbReference type="EMBL" id="QHKM01000006">
    <property type="protein sequence ID" value="RAK64581.1"/>
    <property type="molecule type" value="Genomic_DNA"/>
</dbReference>
<dbReference type="OrthoDB" id="9812943at2"/>
<dbReference type="PANTHER" id="PTHR10695">
    <property type="entry name" value="DEPHOSPHO-COA KINASE-RELATED"/>
    <property type="match status" value="1"/>
</dbReference>
<dbReference type="PROSITE" id="PS51219">
    <property type="entry name" value="DPCK"/>
    <property type="match status" value="1"/>
</dbReference>
<dbReference type="GO" id="GO:0005737">
    <property type="term" value="C:cytoplasm"/>
    <property type="evidence" value="ECO:0007669"/>
    <property type="project" value="UniProtKB-SubCell"/>
</dbReference>
<reference evidence="8" key="1">
    <citation type="submission" date="2018-05" db="EMBL/GenBank/DDBJ databases">
        <authorList>
            <person name="Nie L."/>
        </authorList>
    </citation>
    <scope>NUCLEOTIDE SEQUENCE [LARGE SCALE GENOMIC DNA]</scope>
    <source>
        <strain evidence="8">NL</strain>
    </source>
</reference>
<comment type="catalytic activity">
    <reaction evidence="5">
        <text>3'-dephospho-CoA + ATP = ADP + CoA + H(+)</text>
        <dbReference type="Rhea" id="RHEA:18245"/>
        <dbReference type="ChEBI" id="CHEBI:15378"/>
        <dbReference type="ChEBI" id="CHEBI:30616"/>
        <dbReference type="ChEBI" id="CHEBI:57287"/>
        <dbReference type="ChEBI" id="CHEBI:57328"/>
        <dbReference type="ChEBI" id="CHEBI:456216"/>
        <dbReference type="EC" id="2.7.1.24"/>
    </reaction>
</comment>
<evidence type="ECO:0000256" key="5">
    <source>
        <dbReference type="HAMAP-Rule" id="MF_00376"/>
    </source>
</evidence>